<evidence type="ECO:0000256" key="1">
    <source>
        <dbReference type="ARBA" id="ARBA00004141"/>
    </source>
</evidence>
<dbReference type="EMBL" id="KN847041">
    <property type="protein sequence ID" value="KIW32599.1"/>
    <property type="molecule type" value="Genomic_DNA"/>
</dbReference>
<dbReference type="PANTHER" id="PTHR11360:SF177">
    <property type="entry name" value="RIBOFLAVIN TRANSPORTER MCH5"/>
    <property type="match status" value="1"/>
</dbReference>
<dbReference type="InterPro" id="IPR011701">
    <property type="entry name" value="MFS"/>
</dbReference>
<feature type="compositionally biased region" description="Basic and acidic residues" evidence="3">
    <location>
        <begin position="19"/>
        <end position="29"/>
    </location>
</feature>
<keyword evidence="4" id="KW-0472">Membrane</keyword>
<feature type="transmembrane region" description="Helical" evidence="4">
    <location>
        <begin position="62"/>
        <end position="83"/>
    </location>
</feature>
<dbReference type="Pfam" id="PF07690">
    <property type="entry name" value="MFS_1"/>
    <property type="match status" value="1"/>
</dbReference>
<name>A0A0D2DA79_9EURO</name>
<feature type="transmembrane region" description="Helical" evidence="4">
    <location>
        <begin position="334"/>
        <end position="354"/>
    </location>
</feature>
<evidence type="ECO:0000313" key="6">
    <source>
        <dbReference type="EMBL" id="KIW32599.1"/>
    </source>
</evidence>
<dbReference type="Proteomes" id="UP000054466">
    <property type="component" value="Unassembled WGS sequence"/>
</dbReference>
<dbReference type="InterPro" id="IPR050327">
    <property type="entry name" value="Proton-linked_MCT"/>
</dbReference>
<keyword evidence="4" id="KW-0812">Transmembrane</keyword>
<dbReference type="InterPro" id="IPR020846">
    <property type="entry name" value="MFS_dom"/>
</dbReference>
<dbReference type="PANTHER" id="PTHR11360">
    <property type="entry name" value="MONOCARBOXYLATE TRANSPORTER"/>
    <property type="match status" value="1"/>
</dbReference>
<feature type="transmembrane region" description="Helical" evidence="4">
    <location>
        <begin position="360"/>
        <end position="382"/>
    </location>
</feature>
<dbReference type="AlphaFoldDB" id="A0A0D2DA79"/>
<dbReference type="InterPro" id="IPR036259">
    <property type="entry name" value="MFS_trans_sf"/>
</dbReference>
<evidence type="ECO:0000256" key="4">
    <source>
        <dbReference type="SAM" id="Phobius"/>
    </source>
</evidence>
<organism evidence="6 7">
    <name type="scientific">Cladophialophora immunda</name>
    <dbReference type="NCBI Taxonomy" id="569365"/>
    <lineage>
        <taxon>Eukaryota</taxon>
        <taxon>Fungi</taxon>
        <taxon>Dikarya</taxon>
        <taxon>Ascomycota</taxon>
        <taxon>Pezizomycotina</taxon>
        <taxon>Eurotiomycetes</taxon>
        <taxon>Chaetothyriomycetidae</taxon>
        <taxon>Chaetothyriales</taxon>
        <taxon>Herpotrichiellaceae</taxon>
        <taxon>Cladophialophora</taxon>
    </lineage>
</organism>
<reference evidence="6 7" key="1">
    <citation type="submission" date="2015-01" db="EMBL/GenBank/DDBJ databases">
        <title>The Genome Sequence of Cladophialophora immunda CBS83496.</title>
        <authorList>
            <consortium name="The Broad Institute Genomics Platform"/>
            <person name="Cuomo C."/>
            <person name="de Hoog S."/>
            <person name="Gorbushina A."/>
            <person name="Stielow B."/>
            <person name="Teixiera M."/>
            <person name="Abouelleil A."/>
            <person name="Chapman S.B."/>
            <person name="Priest M."/>
            <person name="Young S.K."/>
            <person name="Wortman J."/>
            <person name="Nusbaum C."/>
            <person name="Birren B."/>
        </authorList>
    </citation>
    <scope>NUCLEOTIDE SEQUENCE [LARGE SCALE GENOMIC DNA]</scope>
    <source>
        <strain evidence="6 7">CBS 83496</strain>
    </source>
</reference>
<keyword evidence="4" id="KW-1133">Transmembrane helix</keyword>
<dbReference type="OrthoDB" id="410267at2759"/>
<dbReference type="RefSeq" id="XP_016252815.1">
    <property type="nucleotide sequence ID" value="XM_016390913.1"/>
</dbReference>
<keyword evidence="7" id="KW-1185">Reference proteome</keyword>
<dbReference type="GO" id="GO:0022857">
    <property type="term" value="F:transmembrane transporter activity"/>
    <property type="evidence" value="ECO:0007669"/>
    <property type="project" value="InterPro"/>
</dbReference>
<evidence type="ECO:0000259" key="5">
    <source>
        <dbReference type="PROSITE" id="PS50850"/>
    </source>
</evidence>
<feature type="transmembrane region" description="Helical" evidence="4">
    <location>
        <begin position="134"/>
        <end position="151"/>
    </location>
</feature>
<protein>
    <recommendedName>
        <fullName evidence="5">Major facilitator superfamily (MFS) profile domain-containing protein</fullName>
    </recommendedName>
</protein>
<comment type="subcellular location">
    <subcellularLocation>
        <location evidence="1">Membrane</location>
        <topology evidence="1">Multi-pass membrane protein</topology>
    </subcellularLocation>
</comment>
<evidence type="ECO:0000256" key="2">
    <source>
        <dbReference type="ARBA" id="ARBA00006727"/>
    </source>
</evidence>
<feature type="transmembrane region" description="Helical" evidence="4">
    <location>
        <begin position="103"/>
        <end position="122"/>
    </location>
</feature>
<feature type="transmembrane region" description="Helical" evidence="4">
    <location>
        <begin position="302"/>
        <end position="322"/>
    </location>
</feature>
<evidence type="ECO:0000256" key="3">
    <source>
        <dbReference type="SAM" id="MobiDB-lite"/>
    </source>
</evidence>
<dbReference type="GO" id="GO:0016020">
    <property type="term" value="C:membrane"/>
    <property type="evidence" value="ECO:0007669"/>
    <property type="project" value="UniProtKB-SubCell"/>
</dbReference>
<feature type="transmembrane region" description="Helical" evidence="4">
    <location>
        <begin position="394"/>
        <end position="412"/>
    </location>
</feature>
<dbReference type="GeneID" id="27343323"/>
<feature type="transmembrane region" description="Helical" evidence="4">
    <location>
        <begin position="190"/>
        <end position="213"/>
    </location>
</feature>
<dbReference type="VEuPathDB" id="FungiDB:PV07_04129"/>
<feature type="transmembrane region" description="Helical" evidence="4">
    <location>
        <begin position="267"/>
        <end position="290"/>
    </location>
</feature>
<dbReference type="HOGENOM" id="CLU_001265_1_0_1"/>
<feature type="region of interest" description="Disordered" evidence="3">
    <location>
        <begin position="1"/>
        <end position="29"/>
    </location>
</feature>
<sequence length="458" mass="49252">MSHSCRRPPSEDQLPSTGEENKSWDLSPERSKTVTQVVSHDIATQALGNIDELSFPEGGKHAWLAVVGAFFACFAAFEMTNAIGAFQNWVMTHQLRDESASAIGWLFGVNSFVLIFCGLFVGPPSDIFGTQIPLRAGAVLCVVFYVVLGYCHEYWHFMLAVGVLAGLASSLLFVPSIVTVGQYFARRRGVATGLALSGGSIGGIVVPIMLEILLPRIGWVWTTRLFALLTLVLGALACLLVRPRLAPTQTLKGFTSMLPDFSTYREGTFFATSFGIFFLDTALFIPLAYLPTYTTAQGFSTSTAYSTLAYLNVGSCLGRWIPAAVSDRIGRFNTMMITVSLCAICTLTTWLSVGSSIPGIIIYAVFFGFASGSNLSLAPVCVGQLCDIKSYARYYTTAVFLASFGALSGNPVSGALLQVNGGRYWGLIVYTGLCYVAALVCFGVARTRAVGFGLSKIF</sequence>
<dbReference type="PROSITE" id="PS50850">
    <property type="entry name" value="MFS"/>
    <property type="match status" value="1"/>
</dbReference>
<accession>A0A0D2DA79</accession>
<proteinExistence type="inferred from homology"/>
<gene>
    <name evidence="6" type="ORF">PV07_04129</name>
</gene>
<dbReference type="Gene3D" id="1.20.1250.20">
    <property type="entry name" value="MFS general substrate transporter like domains"/>
    <property type="match status" value="2"/>
</dbReference>
<feature type="transmembrane region" description="Helical" evidence="4">
    <location>
        <begin position="225"/>
        <end position="246"/>
    </location>
</feature>
<feature type="domain" description="Major facilitator superfamily (MFS) profile" evidence="5">
    <location>
        <begin position="61"/>
        <end position="449"/>
    </location>
</feature>
<evidence type="ECO:0000313" key="7">
    <source>
        <dbReference type="Proteomes" id="UP000054466"/>
    </source>
</evidence>
<comment type="similarity">
    <text evidence="2">Belongs to the major facilitator superfamily. Monocarboxylate porter (TC 2.A.1.13) family.</text>
</comment>
<feature type="transmembrane region" description="Helical" evidence="4">
    <location>
        <begin position="157"/>
        <end position="178"/>
    </location>
</feature>
<dbReference type="SUPFAM" id="SSF103473">
    <property type="entry name" value="MFS general substrate transporter"/>
    <property type="match status" value="1"/>
</dbReference>
<feature type="transmembrane region" description="Helical" evidence="4">
    <location>
        <begin position="424"/>
        <end position="445"/>
    </location>
</feature>